<dbReference type="GO" id="GO:0051123">
    <property type="term" value="P:RNA polymerase II preinitiation complex assembly"/>
    <property type="evidence" value="ECO:0007669"/>
    <property type="project" value="InterPro"/>
</dbReference>
<keyword evidence="5" id="KW-0539">Nucleus</keyword>
<dbReference type="SUPFAM" id="SSF47113">
    <property type="entry name" value="Histone-fold"/>
    <property type="match status" value="1"/>
</dbReference>
<comment type="caution">
    <text evidence="8">The sequence shown here is derived from an EMBL/GenBank/DDBJ whole genome shotgun (WGS) entry which is preliminary data.</text>
</comment>
<dbReference type="PANTHER" id="PTHR13218:SF8">
    <property type="entry name" value="TRANSCRIPTION INITIATION FACTOR TFIID SUBUNIT 11"/>
    <property type="match status" value="1"/>
</dbReference>
<dbReference type="GO" id="GO:0005669">
    <property type="term" value="C:transcription factor TFIID complex"/>
    <property type="evidence" value="ECO:0007669"/>
    <property type="project" value="InterPro"/>
</dbReference>
<dbReference type="Pfam" id="PF04719">
    <property type="entry name" value="TAFII28"/>
    <property type="match status" value="1"/>
</dbReference>
<name>A0AB34PTD6_CANAX</name>
<comment type="subcellular location">
    <subcellularLocation>
        <location evidence="1">Nucleus</location>
    </subcellularLocation>
</comment>
<keyword evidence="3" id="KW-0805">Transcription regulation</keyword>
<comment type="similarity">
    <text evidence="2">Belongs to the TAF11 family.</text>
</comment>
<proteinExistence type="inferred from homology"/>
<dbReference type="InterPro" id="IPR006809">
    <property type="entry name" value="TAFII28_dom"/>
</dbReference>
<evidence type="ECO:0000256" key="1">
    <source>
        <dbReference type="ARBA" id="ARBA00004123"/>
    </source>
</evidence>
<sequence>MIYNLYNTVETSLDDFWKLVVARYNSLVYLLVSKVALTRKSFTRIRMSTENVSISNNCCLRYFVSNMSSAPEQDTTIPPGTESPHTEHVVENEYQDDDYVSLDEEDEELIWRVFFQKLEKHNKKSNNNDSESDESEESEDTSEEEEEETGDEDFDEDDLSDLSDIDDPALVATYKALMSEKVNKNLGEEEQRRLLISNFTDDQMERFEAYRRMTVNKPGVKKICNGIVGHTIPQIIAVVMAGVSKSFLGEIISKAFEIQERNSKGRLLMDIETKKKQKREIISSLQRGEEIEVDERALKFEGDEIHPLQPEHIREAWRLYQLENSVFSGSRKRKMGDDGPFYV</sequence>
<evidence type="ECO:0000256" key="2">
    <source>
        <dbReference type="ARBA" id="ARBA00009788"/>
    </source>
</evidence>
<evidence type="ECO:0000256" key="3">
    <source>
        <dbReference type="ARBA" id="ARBA00023015"/>
    </source>
</evidence>
<evidence type="ECO:0000256" key="6">
    <source>
        <dbReference type="SAM" id="MobiDB-lite"/>
    </source>
</evidence>
<keyword evidence="4" id="KW-0804">Transcription</keyword>
<accession>A0AB34PTD6</accession>
<dbReference type="PANTHER" id="PTHR13218">
    <property type="entry name" value="TRANSCRIPTION INITIATION FACTOR TFIID SUBUNIT 11-RELATED"/>
    <property type="match status" value="1"/>
</dbReference>
<dbReference type="InterPro" id="IPR009072">
    <property type="entry name" value="Histone-fold"/>
</dbReference>
<feature type="compositionally biased region" description="Acidic residues" evidence="6">
    <location>
        <begin position="130"/>
        <end position="163"/>
    </location>
</feature>
<evidence type="ECO:0000256" key="5">
    <source>
        <dbReference type="ARBA" id="ARBA00023242"/>
    </source>
</evidence>
<dbReference type="AlphaFoldDB" id="A0AB34PTD6"/>
<dbReference type="GO" id="GO:0046982">
    <property type="term" value="F:protein heterodimerization activity"/>
    <property type="evidence" value="ECO:0007669"/>
    <property type="project" value="InterPro"/>
</dbReference>
<evidence type="ECO:0000259" key="7">
    <source>
        <dbReference type="Pfam" id="PF04719"/>
    </source>
</evidence>
<feature type="region of interest" description="Disordered" evidence="6">
    <location>
        <begin position="70"/>
        <end position="92"/>
    </location>
</feature>
<evidence type="ECO:0000256" key="4">
    <source>
        <dbReference type="ARBA" id="ARBA00023163"/>
    </source>
</evidence>
<dbReference type="CDD" id="cd08048">
    <property type="entry name" value="HFD_TAF11"/>
    <property type="match status" value="1"/>
</dbReference>
<protein>
    <submittedName>
        <fullName evidence="8">Transcription initiation factor TFIID subunit 11</fullName>
    </submittedName>
</protein>
<feature type="region of interest" description="Disordered" evidence="6">
    <location>
        <begin position="122"/>
        <end position="163"/>
    </location>
</feature>
<gene>
    <name evidence="8" type="ORF">MG3_02867</name>
</gene>
<dbReference type="InterPro" id="IPR045127">
    <property type="entry name" value="TAF11-like"/>
</dbReference>
<evidence type="ECO:0000313" key="8">
    <source>
        <dbReference type="EMBL" id="KGR12781.1"/>
    </source>
</evidence>
<dbReference type="EMBL" id="AJIX01000015">
    <property type="protein sequence ID" value="KGR12781.1"/>
    <property type="molecule type" value="Genomic_DNA"/>
</dbReference>
<dbReference type="Proteomes" id="UP000030161">
    <property type="component" value="Unassembled WGS sequence"/>
</dbReference>
<organism evidence="8 9">
    <name type="scientific">Candida albicans P78048</name>
    <dbReference type="NCBI Taxonomy" id="1094989"/>
    <lineage>
        <taxon>Eukaryota</taxon>
        <taxon>Fungi</taxon>
        <taxon>Dikarya</taxon>
        <taxon>Ascomycota</taxon>
        <taxon>Saccharomycotina</taxon>
        <taxon>Pichiomycetes</taxon>
        <taxon>Debaryomycetaceae</taxon>
        <taxon>Candida/Lodderomyces clade</taxon>
        <taxon>Candida</taxon>
    </lineage>
</organism>
<reference evidence="8 9" key="1">
    <citation type="submission" date="2013-12" db="EMBL/GenBank/DDBJ databases">
        <title>The Genome Sequence of Candida albicans P78048.</title>
        <authorList>
            <consortium name="The Broad Institute Genome Sequencing Platform"/>
            <consortium name="The Broad Institute Genome Sequencing Center for Infectious Disease"/>
            <person name="Cuomo C."/>
            <person name="Bennett R."/>
            <person name="Hirakawa M."/>
            <person name="Noverr M."/>
            <person name="Mitchell A."/>
            <person name="Young S.K."/>
            <person name="Zeng Q."/>
            <person name="Gargeya S."/>
            <person name="Fitzgerald M."/>
            <person name="Abouelleil A."/>
            <person name="Alvarado L."/>
            <person name="Berlin A.M."/>
            <person name="Chapman S.B."/>
            <person name="Dewar J."/>
            <person name="Goldberg J."/>
            <person name="Griggs A."/>
            <person name="Gujja S."/>
            <person name="Hansen M."/>
            <person name="Howarth C."/>
            <person name="Imamovic A."/>
            <person name="Larimer J."/>
            <person name="McCowan C."/>
            <person name="Murphy C."/>
            <person name="Pearson M."/>
            <person name="Priest M."/>
            <person name="Roberts A."/>
            <person name="Saif S."/>
            <person name="Shea T."/>
            <person name="Sykes S."/>
            <person name="Wortman J."/>
            <person name="Nusbaum C."/>
            <person name="Birren B."/>
        </authorList>
    </citation>
    <scope>NUCLEOTIDE SEQUENCE [LARGE SCALE GENOMIC DNA]</scope>
    <source>
        <strain evidence="8 9">P78048</strain>
    </source>
</reference>
<dbReference type="Gene3D" id="1.10.20.10">
    <property type="entry name" value="Histone, subunit A"/>
    <property type="match status" value="1"/>
</dbReference>
<dbReference type="GO" id="GO:0016251">
    <property type="term" value="F:RNA polymerase II general transcription initiation factor activity"/>
    <property type="evidence" value="ECO:0007669"/>
    <property type="project" value="TreeGrafter"/>
</dbReference>
<feature type="domain" description="TAFII28-like protein" evidence="7">
    <location>
        <begin position="194"/>
        <end position="318"/>
    </location>
</feature>
<evidence type="ECO:0000313" key="9">
    <source>
        <dbReference type="Proteomes" id="UP000030161"/>
    </source>
</evidence>